<gene>
    <name evidence="3" type="ORF">K489DRAFT_367980</name>
</gene>
<feature type="compositionally biased region" description="Acidic residues" evidence="1">
    <location>
        <begin position="88"/>
        <end position="105"/>
    </location>
</feature>
<feature type="region of interest" description="Disordered" evidence="1">
    <location>
        <begin position="75"/>
        <end position="105"/>
    </location>
</feature>
<accession>A0A6J3MFM5</accession>
<keyword evidence="2" id="KW-1185">Reference proteome</keyword>
<evidence type="ECO:0000256" key="1">
    <source>
        <dbReference type="SAM" id="MobiDB-lite"/>
    </source>
</evidence>
<dbReference type="InterPro" id="IPR036047">
    <property type="entry name" value="F-box-like_dom_sf"/>
</dbReference>
<evidence type="ECO:0008006" key="4">
    <source>
        <dbReference type="Google" id="ProtNLM"/>
    </source>
</evidence>
<dbReference type="AlphaFoldDB" id="A0A6J3MFM5"/>
<reference evidence="3" key="2">
    <citation type="submission" date="2020-04" db="EMBL/GenBank/DDBJ databases">
        <authorList>
            <consortium name="NCBI Genome Project"/>
        </authorList>
    </citation>
    <scope>NUCLEOTIDE SEQUENCE</scope>
    <source>
        <strain evidence="3">CBS 342.82</strain>
    </source>
</reference>
<reference evidence="3" key="3">
    <citation type="submission" date="2025-08" db="UniProtKB">
        <authorList>
            <consortium name="RefSeq"/>
        </authorList>
    </citation>
    <scope>IDENTIFICATION</scope>
    <source>
        <strain evidence="3">CBS 342.82</strain>
    </source>
</reference>
<evidence type="ECO:0000313" key="3">
    <source>
        <dbReference type="RefSeq" id="XP_033463842.1"/>
    </source>
</evidence>
<protein>
    <recommendedName>
        <fullName evidence="4">F-box domain-containing protein</fullName>
    </recommendedName>
</protein>
<sequence>MTGLMDLPVEILTIIFHQLQDIRTVLSLSATCSELQQIWRRSTTSITSAALPFTHDHLLAFLELAKLEAATTHGKTSLTSSSSREKGEEDNDDDDDVDDDDDDDDDDLDLNASMRKFLSSIEPSAFAITTILQAWASQAIYEVNPRVLLGYQSTMGYLYWEDGNLADGCGPIPDFHDCARHFLLLRRLSAAYEHPLTRPAVYADLHGLSPAAFDIFYRVVKFFEDDSLAPHYPRMGIGPVEDEPTWKSWDHLRVEPSESVLPMAWDFAVHVAVLESLWRPVTDDSPFEESFLLEAWEGFVVEFGRKCARLLFGDAGIPWTEERRAAARRRS</sequence>
<dbReference type="GeneID" id="54360708"/>
<reference evidence="3" key="1">
    <citation type="submission" date="2020-01" db="EMBL/GenBank/DDBJ databases">
        <authorList>
            <consortium name="DOE Joint Genome Institute"/>
            <person name="Haridas S."/>
            <person name="Albert R."/>
            <person name="Binder M."/>
            <person name="Bloem J."/>
            <person name="Labutti K."/>
            <person name="Salamov A."/>
            <person name="Andreopoulos B."/>
            <person name="Baker S.E."/>
            <person name="Barry K."/>
            <person name="Bills G."/>
            <person name="Bluhm B.H."/>
            <person name="Cannon C."/>
            <person name="Castanera R."/>
            <person name="Culley D.E."/>
            <person name="Daum C."/>
            <person name="Ezra D."/>
            <person name="Gonzalez J.B."/>
            <person name="Henrissat B."/>
            <person name="Kuo A."/>
            <person name="Liang C."/>
            <person name="Lipzen A."/>
            <person name="Lutzoni F."/>
            <person name="Magnuson J."/>
            <person name="Mondo S."/>
            <person name="Nolan M."/>
            <person name="Ohm R."/>
            <person name="Pangilinan J."/>
            <person name="Park H.-J."/>
            <person name="Ramirez L."/>
            <person name="Alfaro M."/>
            <person name="Sun H."/>
            <person name="Tritt A."/>
            <person name="Yoshinaga Y."/>
            <person name="Zwiers L.-H."/>
            <person name="Turgeon B.G."/>
            <person name="Goodwin S.B."/>
            <person name="Spatafora J.W."/>
            <person name="Crous P.W."/>
            <person name="Grigoriev I.V."/>
        </authorList>
    </citation>
    <scope>NUCLEOTIDE SEQUENCE</scope>
    <source>
        <strain evidence="3">CBS 342.82</strain>
    </source>
</reference>
<evidence type="ECO:0000313" key="2">
    <source>
        <dbReference type="Proteomes" id="UP000504637"/>
    </source>
</evidence>
<dbReference type="RefSeq" id="XP_033463842.1">
    <property type="nucleotide sequence ID" value="XM_033602908.1"/>
</dbReference>
<organism evidence="3">
    <name type="scientific">Dissoconium aciculare CBS 342.82</name>
    <dbReference type="NCBI Taxonomy" id="1314786"/>
    <lineage>
        <taxon>Eukaryota</taxon>
        <taxon>Fungi</taxon>
        <taxon>Dikarya</taxon>
        <taxon>Ascomycota</taxon>
        <taxon>Pezizomycotina</taxon>
        <taxon>Dothideomycetes</taxon>
        <taxon>Dothideomycetidae</taxon>
        <taxon>Mycosphaerellales</taxon>
        <taxon>Dissoconiaceae</taxon>
        <taxon>Dissoconium</taxon>
    </lineage>
</organism>
<dbReference type="CDD" id="cd09917">
    <property type="entry name" value="F-box_SF"/>
    <property type="match status" value="1"/>
</dbReference>
<dbReference type="Proteomes" id="UP000504637">
    <property type="component" value="Unplaced"/>
</dbReference>
<proteinExistence type="predicted"/>
<dbReference type="SUPFAM" id="SSF81383">
    <property type="entry name" value="F-box domain"/>
    <property type="match status" value="1"/>
</dbReference>
<name>A0A6J3MFM5_9PEZI</name>